<evidence type="ECO:0000313" key="10">
    <source>
        <dbReference type="EMBL" id="KXI27384.1"/>
    </source>
</evidence>
<reference evidence="11" key="1">
    <citation type="submission" date="2016-02" db="EMBL/GenBank/DDBJ databases">
        <authorList>
            <person name="Schultz-Johansen M."/>
            <person name="Glaring M.A."/>
            <person name="Bech P.K."/>
            <person name="Stougaard P."/>
        </authorList>
    </citation>
    <scope>NUCLEOTIDE SEQUENCE [LARGE SCALE GENOMIC DNA]</scope>
    <source>
        <strain evidence="11">S66</strain>
    </source>
</reference>
<dbReference type="Pfam" id="PF11967">
    <property type="entry name" value="RecO_N"/>
    <property type="match status" value="1"/>
</dbReference>
<dbReference type="HAMAP" id="MF_00201">
    <property type="entry name" value="RecO"/>
    <property type="match status" value="1"/>
</dbReference>
<evidence type="ECO:0000256" key="7">
    <source>
        <dbReference type="ARBA" id="ARBA00033409"/>
    </source>
</evidence>
<dbReference type="GO" id="GO:0006302">
    <property type="term" value="P:double-strand break repair"/>
    <property type="evidence" value="ECO:0007669"/>
    <property type="project" value="TreeGrafter"/>
</dbReference>
<keyword evidence="5 8" id="KW-0233">DNA recombination</keyword>
<dbReference type="NCBIfam" id="TIGR00613">
    <property type="entry name" value="reco"/>
    <property type="match status" value="1"/>
</dbReference>
<dbReference type="GO" id="GO:0043590">
    <property type="term" value="C:bacterial nucleoid"/>
    <property type="evidence" value="ECO:0007669"/>
    <property type="project" value="TreeGrafter"/>
</dbReference>
<name>A0A148KM33_9ALTE</name>
<organism evidence="10 11">
    <name type="scientific">Paraglaciecola hydrolytica</name>
    <dbReference type="NCBI Taxonomy" id="1799789"/>
    <lineage>
        <taxon>Bacteria</taxon>
        <taxon>Pseudomonadati</taxon>
        <taxon>Pseudomonadota</taxon>
        <taxon>Gammaproteobacteria</taxon>
        <taxon>Alteromonadales</taxon>
        <taxon>Alteromonadaceae</taxon>
        <taxon>Paraglaciecola</taxon>
    </lineage>
</organism>
<keyword evidence="11" id="KW-1185">Reference proteome</keyword>
<dbReference type="InterPro" id="IPR042242">
    <property type="entry name" value="RecO_C"/>
</dbReference>
<keyword evidence="6 8" id="KW-0234">DNA repair</keyword>
<dbReference type="STRING" id="1799789.AX660_21960"/>
<evidence type="ECO:0000256" key="4">
    <source>
        <dbReference type="ARBA" id="ARBA00022763"/>
    </source>
</evidence>
<comment type="function">
    <text evidence="1 8">Involved in DNA repair and RecF pathway recombination.</text>
</comment>
<evidence type="ECO:0000256" key="3">
    <source>
        <dbReference type="ARBA" id="ARBA00021310"/>
    </source>
</evidence>
<evidence type="ECO:0000256" key="1">
    <source>
        <dbReference type="ARBA" id="ARBA00003065"/>
    </source>
</evidence>
<comment type="caution">
    <text evidence="10">The sequence shown here is derived from an EMBL/GenBank/DDBJ whole genome shotgun (WGS) entry which is preliminary data.</text>
</comment>
<evidence type="ECO:0000256" key="2">
    <source>
        <dbReference type="ARBA" id="ARBA00007452"/>
    </source>
</evidence>
<gene>
    <name evidence="8" type="primary">recO</name>
    <name evidence="10" type="ORF">AX660_21960</name>
</gene>
<dbReference type="GO" id="GO:0006310">
    <property type="term" value="P:DNA recombination"/>
    <property type="evidence" value="ECO:0007669"/>
    <property type="project" value="UniProtKB-UniRule"/>
</dbReference>
<evidence type="ECO:0000313" key="11">
    <source>
        <dbReference type="Proteomes" id="UP000070299"/>
    </source>
</evidence>
<dbReference type="InterPro" id="IPR012340">
    <property type="entry name" value="NA-bd_OB-fold"/>
</dbReference>
<evidence type="ECO:0000256" key="5">
    <source>
        <dbReference type="ARBA" id="ARBA00023172"/>
    </source>
</evidence>
<feature type="domain" description="DNA replication/recombination mediator RecO N-terminal" evidence="9">
    <location>
        <begin position="1"/>
        <end position="77"/>
    </location>
</feature>
<dbReference type="PANTHER" id="PTHR33991">
    <property type="entry name" value="DNA REPAIR PROTEIN RECO"/>
    <property type="match status" value="1"/>
</dbReference>
<dbReference type="InterPro" id="IPR003717">
    <property type="entry name" value="RecO"/>
</dbReference>
<dbReference type="Proteomes" id="UP000070299">
    <property type="component" value="Unassembled WGS sequence"/>
</dbReference>
<proteinExistence type="inferred from homology"/>
<evidence type="ECO:0000256" key="6">
    <source>
        <dbReference type="ARBA" id="ARBA00023204"/>
    </source>
</evidence>
<dbReference type="RefSeq" id="WP_068380769.1">
    <property type="nucleotide sequence ID" value="NZ_LSNE01000011.1"/>
</dbReference>
<dbReference type="Gene3D" id="1.20.1440.120">
    <property type="entry name" value="Recombination protein O, C-terminal domain"/>
    <property type="match status" value="1"/>
</dbReference>
<dbReference type="Pfam" id="PF02565">
    <property type="entry name" value="RecO_C"/>
    <property type="match status" value="1"/>
</dbReference>
<dbReference type="OrthoDB" id="9804792at2"/>
<dbReference type="SUPFAM" id="SSF57863">
    <property type="entry name" value="ArfGap/RecO-like zinc finger"/>
    <property type="match status" value="1"/>
</dbReference>
<comment type="similarity">
    <text evidence="2 8">Belongs to the RecO family.</text>
</comment>
<dbReference type="EMBL" id="LSNE01000011">
    <property type="protein sequence ID" value="KXI27384.1"/>
    <property type="molecule type" value="Genomic_DNA"/>
</dbReference>
<dbReference type="AlphaFoldDB" id="A0A148KM33"/>
<dbReference type="InterPro" id="IPR022572">
    <property type="entry name" value="DNA_rep/recomb_RecO_N"/>
</dbReference>
<dbReference type="PANTHER" id="PTHR33991:SF1">
    <property type="entry name" value="DNA REPAIR PROTEIN RECO"/>
    <property type="match status" value="1"/>
</dbReference>
<evidence type="ECO:0000256" key="8">
    <source>
        <dbReference type="HAMAP-Rule" id="MF_00201"/>
    </source>
</evidence>
<keyword evidence="4 8" id="KW-0227">DNA damage</keyword>
<protein>
    <recommendedName>
        <fullName evidence="3 8">DNA repair protein RecO</fullName>
    </recommendedName>
    <alternativeName>
        <fullName evidence="7 8">Recombination protein O</fullName>
    </alternativeName>
</protein>
<dbReference type="SUPFAM" id="SSF50249">
    <property type="entry name" value="Nucleic acid-binding proteins"/>
    <property type="match status" value="1"/>
</dbReference>
<dbReference type="Gene3D" id="2.40.50.140">
    <property type="entry name" value="Nucleic acid-binding proteins"/>
    <property type="match status" value="1"/>
</dbReference>
<evidence type="ECO:0000259" key="9">
    <source>
        <dbReference type="Pfam" id="PF11967"/>
    </source>
</evidence>
<dbReference type="InterPro" id="IPR037278">
    <property type="entry name" value="ARFGAP/RecO"/>
</dbReference>
<sequence>MSSTPLTGFILHRRPYRETSFLLDIFSLEWGKFSAVGKGIRGAKNDKKSLLQPFQALQLTVVGKHELKNLQQVEALAPSLNLQGNYLFSAMYINEIVNRLLAHDIAQPELFTLYQSTLGALANEEPIEPVLRQFELSLLADLGYGIDFSQDAEFSQNIEPEAYYGFVYEHGWLRQKVPSQSRFCFKGETLLLVAQLEWTAASLHCAKQIARLCLAQLLGTKPLKSRELFKHSWSHNAPSQLENGT</sequence>
<accession>A0A148KM33</accession>